<evidence type="ECO:0000256" key="1">
    <source>
        <dbReference type="ARBA" id="ARBA00001947"/>
    </source>
</evidence>
<keyword evidence="9" id="KW-0482">Metalloprotease</keyword>
<dbReference type="CDD" id="cd03859">
    <property type="entry name" value="M14_CPT"/>
    <property type="match status" value="1"/>
</dbReference>
<dbReference type="PRINTS" id="PR00765">
    <property type="entry name" value="CRBOXYPTASEA"/>
</dbReference>
<dbReference type="FunFam" id="3.40.630.10:FF:000084">
    <property type="entry name" value="Carboxypeptidase B2"/>
    <property type="match status" value="1"/>
</dbReference>
<dbReference type="EC" id="3.4.17.18" evidence="12"/>
<evidence type="ECO:0000313" key="18">
    <source>
        <dbReference type="Proteomes" id="UP000028492"/>
    </source>
</evidence>
<evidence type="ECO:0000256" key="5">
    <source>
        <dbReference type="ARBA" id="ARBA00022723"/>
    </source>
</evidence>
<dbReference type="GO" id="GO:0006508">
    <property type="term" value="P:proteolysis"/>
    <property type="evidence" value="ECO:0007669"/>
    <property type="project" value="UniProtKB-KW"/>
</dbReference>
<dbReference type="PROSITE" id="PS52035">
    <property type="entry name" value="PEPTIDASE_M14"/>
    <property type="match status" value="1"/>
</dbReference>
<feature type="chain" id="PRO_5001710466" description="Zinc carboxypeptidase" evidence="15">
    <location>
        <begin position="29"/>
        <end position="414"/>
    </location>
</feature>
<dbReference type="PANTHER" id="PTHR11705:SF143">
    <property type="entry name" value="SLL0236 PROTEIN"/>
    <property type="match status" value="1"/>
</dbReference>
<dbReference type="AlphaFoldDB" id="A0A075VCN3"/>
<keyword evidence="7 17" id="KW-0378">Hydrolase</keyword>
<keyword evidence="8" id="KW-0862">Zinc</keyword>
<evidence type="ECO:0000256" key="12">
    <source>
        <dbReference type="ARBA" id="ARBA00066554"/>
    </source>
</evidence>
<reference evidence="17 18" key="1">
    <citation type="journal article" date="2014" name="J. Biotechnol.">
        <title>Complete genome sequence of the actinobacterium Amycolatopsis japonica MG417-CF17(T) (=DSM 44213T) producing (S,S)-N,N'-ethylenediaminedisuccinic acid.</title>
        <authorList>
            <person name="Stegmann E."/>
            <person name="Albersmeier A."/>
            <person name="Spohn M."/>
            <person name="Gert H."/>
            <person name="Weber T."/>
            <person name="Wohlleben W."/>
            <person name="Kalinowski J."/>
            <person name="Ruckert C."/>
        </authorList>
    </citation>
    <scope>NUCLEOTIDE SEQUENCE [LARGE SCALE GENOMIC DNA]</scope>
    <source>
        <strain evidence="18">MG417-CF17 (DSM 44213)</strain>
    </source>
</reference>
<dbReference type="InterPro" id="IPR033810">
    <property type="entry name" value="Carboxypeptidase_T"/>
</dbReference>
<evidence type="ECO:0000256" key="4">
    <source>
        <dbReference type="ARBA" id="ARBA00022670"/>
    </source>
</evidence>
<dbReference type="STRING" id="208439.AJAP_39370"/>
<dbReference type="Pfam" id="PF00246">
    <property type="entry name" value="Peptidase_M14"/>
    <property type="match status" value="1"/>
</dbReference>
<evidence type="ECO:0000256" key="10">
    <source>
        <dbReference type="ARBA" id="ARBA00050859"/>
    </source>
</evidence>
<dbReference type="PANTHER" id="PTHR11705">
    <property type="entry name" value="PROTEASE FAMILY M14 CARBOXYPEPTIDASE A,B"/>
    <property type="match status" value="1"/>
</dbReference>
<comment type="similarity">
    <text evidence="2 14">Belongs to the peptidase M14 family.</text>
</comment>
<keyword evidence="18" id="KW-1185">Reference proteome</keyword>
<dbReference type="InterPro" id="IPR057246">
    <property type="entry name" value="CARBOXYPEPT_ZN_1"/>
</dbReference>
<organism evidence="17 18">
    <name type="scientific">Amycolatopsis japonica</name>
    <dbReference type="NCBI Taxonomy" id="208439"/>
    <lineage>
        <taxon>Bacteria</taxon>
        <taxon>Bacillati</taxon>
        <taxon>Actinomycetota</taxon>
        <taxon>Actinomycetes</taxon>
        <taxon>Pseudonocardiales</taxon>
        <taxon>Pseudonocardiaceae</taxon>
        <taxon>Amycolatopsis</taxon>
        <taxon>Amycolatopsis japonica group</taxon>
    </lineage>
</organism>
<feature type="signal peptide" evidence="15">
    <location>
        <begin position="1"/>
        <end position="28"/>
    </location>
</feature>
<keyword evidence="4" id="KW-0645">Protease</keyword>
<dbReference type="PROSITE" id="PS00133">
    <property type="entry name" value="CARBOXYPEPT_ZN_2"/>
    <property type="match status" value="1"/>
</dbReference>
<evidence type="ECO:0000256" key="7">
    <source>
        <dbReference type="ARBA" id="ARBA00022801"/>
    </source>
</evidence>
<dbReference type="InterPro" id="IPR000834">
    <property type="entry name" value="Peptidase_M14"/>
</dbReference>
<evidence type="ECO:0000256" key="11">
    <source>
        <dbReference type="ARBA" id="ARBA00055464"/>
    </source>
</evidence>
<keyword evidence="6 15" id="KW-0732">Signal</keyword>
<comment type="catalytic activity">
    <reaction evidence="10">
        <text>Releases a C-terminal residue, which may be hydrophobic or positively charged.</text>
        <dbReference type="EC" id="3.4.17.18"/>
    </reaction>
</comment>
<accession>A0A075VCN3</accession>
<evidence type="ECO:0000256" key="13">
    <source>
        <dbReference type="ARBA" id="ARBA00074273"/>
    </source>
</evidence>
<dbReference type="Gene3D" id="3.40.630.10">
    <property type="entry name" value="Zn peptidases"/>
    <property type="match status" value="1"/>
</dbReference>
<evidence type="ECO:0000259" key="16">
    <source>
        <dbReference type="PROSITE" id="PS52035"/>
    </source>
</evidence>
<evidence type="ECO:0000313" key="17">
    <source>
        <dbReference type="EMBL" id="AIG80655.1"/>
    </source>
</evidence>
<comment type="function">
    <text evidence="11">Carboxypeptidase that possesses the specificities of both mammalian Cpase A and B. Thus shows broad substrate specificity, being able to cleave Cbz-Gly-Leu, Cbz-Gly-Val, Cbz-Gly-Phe, Cbz-Gly-Lys and Bz-Gly-Arg in vitro.</text>
</comment>
<dbReference type="KEGG" id="aja:AJAP_39370"/>
<sequence>MRIRRCMAVAIAAVAAFTIPVAASPATADQQAEDAQVQIYEVFGTGTSQQRTQISRLGVDVLGSAGGTTTFIGEARDAAKIRSLGYRVEQRGVVDRSEKVGTNAINDFPPSDSGFHNYAEVTTELRNAQSNYGSIARLSSVGNSYQGRALNMLKISDNVGTDENEPEVLFTCNQHAREHLTTEMCLRIVNRFTQGYASDPAIKRFVDSTEIYVIPNVNPDGSEYDISGGSYKYWRKNRQGNGTDPNRNWGYNWGCCGGSSGSTTSETYRGPSAFSAPETRAVSNFVNSRKIGGVQQIKASIDFHTYSELVLWPFGFTYNDTAPGMTAAEAQRFQTLGRQLAATNGYTPQQSSDLYITDGTIDDWMWGTHKILSFTFEMYPRGSNPGFYPPDEVIVRETTRNDKAVDLLLNTAIG</sequence>
<proteinExistence type="inferred from homology"/>
<dbReference type="HOGENOM" id="CLU_019326_3_0_11"/>
<evidence type="ECO:0000256" key="2">
    <source>
        <dbReference type="ARBA" id="ARBA00005988"/>
    </source>
</evidence>
<dbReference type="eggNOG" id="COG2866">
    <property type="taxonomic scope" value="Bacteria"/>
</dbReference>
<dbReference type="InterPro" id="IPR057247">
    <property type="entry name" value="CARBOXYPEPT_ZN_2"/>
</dbReference>
<dbReference type="SMART" id="SM00631">
    <property type="entry name" value="Zn_pept"/>
    <property type="match status" value="1"/>
</dbReference>
<evidence type="ECO:0000256" key="8">
    <source>
        <dbReference type="ARBA" id="ARBA00022833"/>
    </source>
</evidence>
<comment type="cofactor">
    <cofactor evidence="1">
        <name>Zn(2+)</name>
        <dbReference type="ChEBI" id="CHEBI:29105"/>
    </cofactor>
</comment>
<dbReference type="PROSITE" id="PS00132">
    <property type="entry name" value="CARBOXYPEPT_ZN_1"/>
    <property type="match status" value="1"/>
</dbReference>
<evidence type="ECO:0000256" key="3">
    <source>
        <dbReference type="ARBA" id="ARBA00022645"/>
    </source>
</evidence>
<name>A0A075VCN3_9PSEU</name>
<feature type="active site" description="Proton donor/acceptor" evidence="14">
    <location>
        <position position="377"/>
    </location>
</feature>
<dbReference type="SUPFAM" id="SSF53187">
    <property type="entry name" value="Zn-dependent exopeptidases"/>
    <property type="match status" value="1"/>
</dbReference>
<evidence type="ECO:0000256" key="14">
    <source>
        <dbReference type="PROSITE-ProRule" id="PRU01379"/>
    </source>
</evidence>
<dbReference type="EMBL" id="CP008953">
    <property type="protein sequence ID" value="AIG80655.1"/>
    <property type="molecule type" value="Genomic_DNA"/>
</dbReference>
<gene>
    <name evidence="17" type="primary">scpD</name>
    <name evidence="17" type="ORF">AJAP_39370</name>
</gene>
<evidence type="ECO:0000256" key="6">
    <source>
        <dbReference type="ARBA" id="ARBA00022729"/>
    </source>
</evidence>
<evidence type="ECO:0000256" key="15">
    <source>
        <dbReference type="SAM" id="SignalP"/>
    </source>
</evidence>
<keyword evidence="5" id="KW-0479">Metal-binding</keyword>
<keyword evidence="3 17" id="KW-0121">Carboxypeptidase</keyword>
<evidence type="ECO:0000256" key="9">
    <source>
        <dbReference type="ARBA" id="ARBA00023049"/>
    </source>
</evidence>
<dbReference type="GO" id="GO:0005615">
    <property type="term" value="C:extracellular space"/>
    <property type="evidence" value="ECO:0007669"/>
    <property type="project" value="TreeGrafter"/>
</dbReference>
<dbReference type="GO" id="GO:0004181">
    <property type="term" value="F:metallocarboxypeptidase activity"/>
    <property type="evidence" value="ECO:0007669"/>
    <property type="project" value="InterPro"/>
</dbReference>
<dbReference type="GO" id="GO:0008270">
    <property type="term" value="F:zinc ion binding"/>
    <property type="evidence" value="ECO:0007669"/>
    <property type="project" value="InterPro"/>
</dbReference>
<dbReference type="Proteomes" id="UP000028492">
    <property type="component" value="Chromosome"/>
</dbReference>
<feature type="domain" description="Peptidase M14" evidence="16">
    <location>
        <begin position="114"/>
        <end position="412"/>
    </location>
</feature>
<dbReference type="MEROPS" id="M14.007"/>
<protein>
    <recommendedName>
        <fullName evidence="13">Zinc carboxypeptidase</fullName>
        <ecNumber evidence="12">3.4.17.18</ecNumber>
    </recommendedName>
</protein>